<dbReference type="InterPro" id="IPR013154">
    <property type="entry name" value="ADH-like_N"/>
</dbReference>
<keyword evidence="2" id="KW-0560">Oxidoreductase</keyword>
<keyword evidence="5" id="KW-1185">Reference proteome</keyword>
<evidence type="ECO:0000313" key="4">
    <source>
        <dbReference type="EMBL" id="KXN64918.1"/>
    </source>
</evidence>
<dbReference type="PANTHER" id="PTHR48106:SF13">
    <property type="entry name" value="QUINONE OXIDOREDUCTASE-RELATED"/>
    <property type="match status" value="1"/>
</dbReference>
<dbReference type="InterPro" id="IPR020843">
    <property type="entry name" value="ER"/>
</dbReference>
<accession>A0A137NQC4</accession>
<dbReference type="GO" id="GO:0070402">
    <property type="term" value="F:NADPH binding"/>
    <property type="evidence" value="ECO:0007669"/>
    <property type="project" value="TreeGrafter"/>
</dbReference>
<gene>
    <name evidence="4" type="ORF">CONCODRAFT_13691</name>
</gene>
<dbReference type="OrthoDB" id="9930022at2759"/>
<dbReference type="InterPro" id="IPR013149">
    <property type="entry name" value="ADH-like_C"/>
</dbReference>
<dbReference type="Proteomes" id="UP000070444">
    <property type="component" value="Unassembled WGS sequence"/>
</dbReference>
<evidence type="ECO:0000256" key="1">
    <source>
        <dbReference type="ARBA" id="ARBA00022857"/>
    </source>
</evidence>
<organism evidence="4 5">
    <name type="scientific">Conidiobolus coronatus (strain ATCC 28846 / CBS 209.66 / NRRL 28638)</name>
    <name type="common">Delacroixia coronata</name>
    <dbReference type="NCBI Taxonomy" id="796925"/>
    <lineage>
        <taxon>Eukaryota</taxon>
        <taxon>Fungi</taxon>
        <taxon>Fungi incertae sedis</taxon>
        <taxon>Zoopagomycota</taxon>
        <taxon>Entomophthoromycotina</taxon>
        <taxon>Entomophthoromycetes</taxon>
        <taxon>Entomophthorales</taxon>
        <taxon>Ancylistaceae</taxon>
        <taxon>Conidiobolus</taxon>
    </lineage>
</organism>
<evidence type="ECO:0000259" key="3">
    <source>
        <dbReference type="SMART" id="SM00829"/>
    </source>
</evidence>
<dbReference type="GO" id="GO:0003960">
    <property type="term" value="F:quinone reductase (NADPH) activity"/>
    <property type="evidence" value="ECO:0007669"/>
    <property type="project" value="InterPro"/>
</dbReference>
<protein>
    <submittedName>
        <fullName evidence="4">Putative quinone oxidoreductase</fullName>
    </submittedName>
</protein>
<evidence type="ECO:0000313" key="5">
    <source>
        <dbReference type="Proteomes" id="UP000070444"/>
    </source>
</evidence>
<evidence type="ECO:0000256" key="2">
    <source>
        <dbReference type="ARBA" id="ARBA00023002"/>
    </source>
</evidence>
<dbReference type="Gene3D" id="3.40.50.720">
    <property type="entry name" value="NAD(P)-binding Rossmann-like Domain"/>
    <property type="match status" value="1"/>
</dbReference>
<dbReference type="GO" id="GO:0035925">
    <property type="term" value="F:mRNA 3'-UTR AU-rich region binding"/>
    <property type="evidence" value="ECO:0007669"/>
    <property type="project" value="TreeGrafter"/>
</dbReference>
<dbReference type="SMART" id="SM00829">
    <property type="entry name" value="PKS_ER"/>
    <property type="match status" value="1"/>
</dbReference>
<dbReference type="OMA" id="NFADTHQ"/>
<name>A0A137NQC4_CONC2</name>
<dbReference type="InterPro" id="IPR047618">
    <property type="entry name" value="QOR-like"/>
</dbReference>
<feature type="domain" description="Enoyl reductase (ER)" evidence="3">
    <location>
        <begin position="13"/>
        <end position="321"/>
    </location>
</feature>
<dbReference type="InterPro" id="IPR011032">
    <property type="entry name" value="GroES-like_sf"/>
</dbReference>
<dbReference type="InterPro" id="IPR036291">
    <property type="entry name" value="NAD(P)-bd_dom_sf"/>
</dbReference>
<dbReference type="SUPFAM" id="SSF50129">
    <property type="entry name" value="GroES-like"/>
    <property type="match status" value="1"/>
</dbReference>
<dbReference type="SUPFAM" id="SSF51735">
    <property type="entry name" value="NAD(P)-binding Rossmann-fold domains"/>
    <property type="match status" value="1"/>
</dbReference>
<sequence length="323" mass="35290">MNYFKAIIFDKNGDVDVLQYSELPKLSPGPGQVLVKNKSIGVNYIDLYHRDGSFPAPVQGILGVEAAGIVEEIGPEVSDILIGDHVAYLGFGTYGEYTVVDRKSIAKVPDSISLDSAAAMFADGMKSLILVKETYQVKKGDIVLVQAADSSTGLHIIALSRYLGATVIGVVSKEEKSDIALKAGAHHVITYNTEDIAKRVLAITHGRGADVIYDNLGQLTFDSSLESIKKFGTFISFGKISGEIEPFDVNKLATKNVMFSRITAYHYLQTKEDVEYWAGEMFKLLQQRVIGDNISRSYLLKDAKLAQIDLENDSVSGKLVLKT</sequence>
<proteinExistence type="predicted"/>
<dbReference type="AlphaFoldDB" id="A0A137NQC4"/>
<reference evidence="4 5" key="1">
    <citation type="journal article" date="2015" name="Genome Biol. Evol.">
        <title>Phylogenomic analyses indicate that early fungi evolved digesting cell walls of algal ancestors of land plants.</title>
        <authorList>
            <person name="Chang Y."/>
            <person name="Wang S."/>
            <person name="Sekimoto S."/>
            <person name="Aerts A.L."/>
            <person name="Choi C."/>
            <person name="Clum A."/>
            <person name="LaButti K.M."/>
            <person name="Lindquist E.A."/>
            <person name="Yee Ngan C."/>
            <person name="Ohm R.A."/>
            <person name="Salamov A.A."/>
            <person name="Grigoriev I.V."/>
            <person name="Spatafora J.W."/>
            <person name="Berbee M.L."/>
        </authorList>
    </citation>
    <scope>NUCLEOTIDE SEQUENCE [LARGE SCALE GENOMIC DNA]</scope>
    <source>
        <strain evidence="4 5">NRRL 28638</strain>
    </source>
</reference>
<dbReference type="GO" id="GO:0005829">
    <property type="term" value="C:cytosol"/>
    <property type="evidence" value="ECO:0007669"/>
    <property type="project" value="TreeGrafter"/>
</dbReference>
<dbReference type="STRING" id="796925.A0A137NQC4"/>
<dbReference type="EMBL" id="KQ965066">
    <property type="protein sequence ID" value="KXN64918.1"/>
    <property type="molecule type" value="Genomic_DNA"/>
</dbReference>
<dbReference type="Gene3D" id="3.90.180.10">
    <property type="entry name" value="Medium-chain alcohol dehydrogenases, catalytic domain"/>
    <property type="match status" value="1"/>
</dbReference>
<dbReference type="Pfam" id="PF08240">
    <property type="entry name" value="ADH_N"/>
    <property type="match status" value="1"/>
</dbReference>
<dbReference type="CDD" id="cd05286">
    <property type="entry name" value="QOR2"/>
    <property type="match status" value="1"/>
</dbReference>
<keyword evidence="1" id="KW-0521">NADP</keyword>
<dbReference type="PANTHER" id="PTHR48106">
    <property type="entry name" value="QUINONE OXIDOREDUCTASE PIG3-RELATED"/>
    <property type="match status" value="1"/>
</dbReference>
<dbReference type="Pfam" id="PF00107">
    <property type="entry name" value="ADH_zinc_N"/>
    <property type="match status" value="1"/>
</dbReference>